<name>A0AAV5WUN2_9BILA</name>
<keyword evidence="1" id="KW-0732">Signal</keyword>
<sequence length="142" mass="14658">SSQSIMHVHLFALATSLLLASTVLAAPSSAVSHCYHPFLARLDTPTTCSSAKDCIVSNAACVYSLQASAHVCCAPRRDAIQPRCPPPSSPSISDGLPLLCDPTSTNTIEGDDSCPDGFACTESATDFTRVPGAPAFLCCAAL</sequence>
<evidence type="ECO:0000256" key="1">
    <source>
        <dbReference type="SAM" id="SignalP"/>
    </source>
</evidence>
<proteinExistence type="predicted"/>
<comment type="caution">
    <text evidence="2">The sequence shown here is derived from an EMBL/GenBank/DDBJ whole genome shotgun (WGS) entry which is preliminary data.</text>
</comment>
<feature type="non-terminal residue" evidence="2">
    <location>
        <position position="1"/>
    </location>
</feature>
<organism evidence="2 3">
    <name type="scientific">Pristionchus fissidentatus</name>
    <dbReference type="NCBI Taxonomy" id="1538716"/>
    <lineage>
        <taxon>Eukaryota</taxon>
        <taxon>Metazoa</taxon>
        <taxon>Ecdysozoa</taxon>
        <taxon>Nematoda</taxon>
        <taxon>Chromadorea</taxon>
        <taxon>Rhabditida</taxon>
        <taxon>Rhabditina</taxon>
        <taxon>Diplogasteromorpha</taxon>
        <taxon>Diplogasteroidea</taxon>
        <taxon>Neodiplogasteridae</taxon>
        <taxon>Pristionchus</taxon>
    </lineage>
</organism>
<dbReference type="AlphaFoldDB" id="A0AAV5WUN2"/>
<gene>
    <name evidence="2" type="ORF">PFISCL1PPCAC_24666</name>
</gene>
<dbReference type="Proteomes" id="UP001432322">
    <property type="component" value="Unassembled WGS sequence"/>
</dbReference>
<reference evidence="2" key="1">
    <citation type="submission" date="2023-10" db="EMBL/GenBank/DDBJ databases">
        <title>Genome assembly of Pristionchus species.</title>
        <authorList>
            <person name="Yoshida K."/>
            <person name="Sommer R.J."/>
        </authorList>
    </citation>
    <scope>NUCLEOTIDE SEQUENCE</scope>
    <source>
        <strain evidence="2">RS5133</strain>
    </source>
</reference>
<feature type="chain" id="PRO_5043741971" description="WAP domain-containing protein" evidence="1">
    <location>
        <begin position="26"/>
        <end position="142"/>
    </location>
</feature>
<evidence type="ECO:0008006" key="4">
    <source>
        <dbReference type="Google" id="ProtNLM"/>
    </source>
</evidence>
<evidence type="ECO:0000313" key="3">
    <source>
        <dbReference type="Proteomes" id="UP001432322"/>
    </source>
</evidence>
<evidence type="ECO:0000313" key="2">
    <source>
        <dbReference type="EMBL" id="GMT33369.1"/>
    </source>
</evidence>
<dbReference type="EMBL" id="BTSY01000006">
    <property type="protein sequence ID" value="GMT33369.1"/>
    <property type="molecule type" value="Genomic_DNA"/>
</dbReference>
<feature type="signal peptide" evidence="1">
    <location>
        <begin position="1"/>
        <end position="25"/>
    </location>
</feature>
<keyword evidence="3" id="KW-1185">Reference proteome</keyword>
<protein>
    <recommendedName>
        <fullName evidence="4">WAP domain-containing protein</fullName>
    </recommendedName>
</protein>
<dbReference type="InterPro" id="IPR006150">
    <property type="entry name" value="Cys_repeat_1"/>
</dbReference>
<dbReference type="SMART" id="SM00289">
    <property type="entry name" value="WR1"/>
    <property type="match status" value="2"/>
</dbReference>
<accession>A0AAV5WUN2</accession>